<dbReference type="Pfam" id="PF04932">
    <property type="entry name" value="Wzy_C"/>
    <property type="match status" value="1"/>
</dbReference>
<reference evidence="8" key="1">
    <citation type="journal article" date="2019" name="Int. J. Syst. Evol. Microbiol.">
        <title>The Global Catalogue of Microorganisms (GCM) 10K type strain sequencing project: providing services to taxonomists for standard genome sequencing and annotation.</title>
        <authorList>
            <consortium name="The Broad Institute Genomics Platform"/>
            <consortium name="The Broad Institute Genome Sequencing Center for Infectious Disease"/>
            <person name="Wu L."/>
            <person name="Ma J."/>
        </authorList>
    </citation>
    <scope>NUCLEOTIDE SEQUENCE [LARGE SCALE GENOMIC DNA]</scope>
    <source>
        <strain evidence="8">CCUG 51308</strain>
    </source>
</reference>
<evidence type="ECO:0000256" key="4">
    <source>
        <dbReference type="ARBA" id="ARBA00023136"/>
    </source>
</evidence>
<evidence type="ECO:0000259" key="6">
    <source>
        <dbReference type="Pfam" id="PF04932"/>
    </source>
</evidence>
<feature type="transmembrane region" description="Helical" evidence="5">
    <location>
        <begin position="182"/>
        <end position="199"/>
    </location>
</feature>
<keyword evidence="3 5" id="KW-1133">Transmembrane helix</keyword>
<evidence type="ECO:0000313" key="8">
    <source>
        <dbReference type="Proteomes" id="UP001596492"/>
    </source>
</evidence>
<feature type="transmembrane region" description="Helical" evidence="5">
    <location>
        <begin position="362"/>
        <end position="383"/>
    </location>
</feature>
<feature type="transmembrane region" description="Helical" evidence="5">
    <location>
        <begin position="36"/>
        <end position="56"/>
    </location>
</feature>
<keyword evidence="8" id="KW-1185">Reference proteome</keyword>
<feature type="transmembrane region" description="Helical" evidence="5">
    <location>
        <begin position="142"/>
        <end position="162"/>
    </location>
</feature>
<protein>
    <submittedName>
        <fullName evidence="7">O-antigen ligase family protein</fullName>
    </submittedName>
</protein>
<keyword evidence="7" id="KW-0436">Ligase</keyword>
<organism evidence="7 8">
    <name type="scientific">Hirschia litorea</name>
    <dbReference type="NCBI Taxonomy" id="1199156"/>
    <lineage>
        <taxon>Bacteria</taxon>
        <taxon>Pseudomonadati</taxon>
        <taxon>Pseudomonadota</taxon>
        <taxon>Alphaproteobacteria</taxon>
        <taxon>Hyphomonadales</taxon>
        <taxon>Hyphomonadaceae</taxon>
        <taxon>Hirschia</taxon>
    </lineage>
</organism>
<comment type="subcellular location">
    <subcellularLocation>
        <location evidence="1">Membrane</location>
        <topology evidence="1">Multi-pass membrane protein</topology>
    </subcellularLocation>
</comment>
<name>A0ABW2IPT3_9PROT</name>
<feature type="transmembrane region" description="Helical" evidence="5">
    <location>
        <begin position="12"/>
        <end position="30"/>
    </location>
</feature>
<sequence>MVESIEIGKKSSLSWILVATIFSALIFGGANNAVLSSFYSGVISILVTIGLAFYALKPWQEIDWTLKWALLFLVLFLGYIILTLIPNPILPAHPAWEMISDEAGIATISFYRTIEGLAAFIGFISAFFAARMFTQSRTGRDAFFKAIIWLSIPYCLYALSLYGAQGGRLMVNYTSANSAATSFYLLFFLSMNNIFVLLYKGSSKNMRFPIFARLLLDAPVSLVALILSLVCLLVTASRTGIALTCVGCVAIFFLNAVFMQKGKIKTTVSKIAVMSVAAVIIFVGFGSNYVLRRFDESLAQHAQTREVLVETHWNLFLQRPVFGHGMNSFHDLNQLAATPENWASIVGVGSTHNIFVNALEEVGVIGFSLGCLLGLCLIAGVVGHLARSKLGSTDSYWALTTCVAICICLLHGLVDFGLQVPAIAYLVMALLGAAGARNSKELSRR</sequence>
<feature type="transmembrane region" description="Helical" evidence="5">
    <location>
        <begin position="395"/>
        <end position="414"/>
    </location>
</feature>
<evidence type="ECO:0000256" key="1">
    <source>
        <dbReference type="ARBA" id="ARBA00004141"/>
    </source>
</evidence>
<feature type="transmembrane region" description="Helical" evidence="5">
    <location>
        <begin position="420"/>
        <end position="436"/>
    </location>
</feature>
<gene>
    <name evidence="7" type="ORF">ACFQS8_15125</name>
</gene>
<evidence type="ECO:0000256" key="2">
    <source>
        <dbReference type="ARBA" id="ARBA00022692"/>
    </source>
</evidence>
<comment type="caution">
    <text evidence="7">The sequence shown here is derived from an EMBL/GenBank/DDBJ whole genome shotgun (WGS) entry which is preliminary data.</text>
</comment>
<proteinExistence type="predicted"/>
<dbReference type="EMBL" id="JBHTBR010000009">
    <property type="protein sequence ID" value="MFC7292953.1"/>
    <property type="molecule type" value="Genomic_DNA"/>
</dbReference>
<evidence type="ECO:0000256" key="5">
    <source>
        <dbReference type="SAM" id="Phobius"/>
    </source>
</evidence>
<keyword evidence="4 5" id="KW-0472">Membrane</keyword>
<feature type="transmembrane region" description="Helical" evidence="5">
    <location>
        <begin position="211"/>
        <end position="235"/>
    </location>
</feature>
<evidence type="ECO:0000313" key="7">
    <source>
        <dbReference type="EMBL" id="MFC7292953.1"/>
    </source>
</evidence>
<evidence type="ECO:0000256" key="3">
    <source>
        <dbReference type="ARBA" id="ARBA00022989"/>
    </source>
</evidence>
<accession>A0ABW2IPT3</accession>
<feature type="transmembrane region" description="Helical" evidence="5">
    <location>
        <begin position="241"/>
        <end position="259"/>
    </location>
</feature>
<dbReference type="PANTHER" id="PTHR37422">
    <property type="entry name" value="TEICHURONIC ACID BIOSYNTHESIS PROTEIN TUAE"/>
    <property type="match status" value="1"/>
</dbReference>
<feature type="transmembrane region" description="Helical" evidence="5">
    <location>
        <begin position="271"/>
        <end position="291"/>
    </location>
</feature>
<dbReference type="InterPro" id="IPR051533">
    <property type="entry name" value="WaaL-like"/>
</dbReference>
<feature type="domain" description="O-antigen ligase-related" evidence="6">
    <location>
        <begin position="224"/>
        <end position="369"/>
    </location>
</feature>
<dbReference type="Proteomes" id="UP001596492">
    <property type="component" value="Unassembled WGS sequence"/>
</dbReference>
<feature type="transmembrane region" description="Helical" evidence="5">
    <location>
        <begin position="110"/>
        <end position="130"/>
    </location>
</feature>
<keyword evidence="2 5" id="KW-0812">Transmembrane</keyword>
<dbReference type="PANTHER" id="PTHR37422:SF13">
    <property type="entry name" value="LIPOPOLYSACCHARIDE BIOSYNTHESIS PROTEIN PA4999-RELATED"/>
    <property type="match status" value="1"/>
</dbReference>
<dbReference type="GO" id="GO:0016874">
    <property type="term" value="F:ligase activity"/>
    <property type="evidence" value="ECO:0007669"/>
    <property type="project" value="UniProtKB-KW"/>
</dbReference>
<dbReference type="InterPro" id="IPR007016">
    <property type="entry name" value="O-antigen_ligase-rel_domated"/>
</dbReference>
<feature type="transmembrane region" description="Helical" evidence="5">
    <location>
        <begin position="68"/>
        <end position="90"/>
    </location>
</feature>
<dbReference type="RefSeq" id="WP_382168918.1">
    <property type="nucleotide sequence ID" value="NZ_JBHTBR010000009.1"/>
</dbReference>